<evidence type="ECO:0000256" key="3">
    <source>
        <dbReference type="ARBA" id="ARBA00022833"/>
    </source>
</evidence>
<dbReference type="InterPro" id="IPR044097">
    <property type="entry name" value="Bds1/SdsA1_MBL-fold"/>
</dbReference>
<dbReference type="Gene3D" id="3.30.1050.10">
    <property type="entry name" value="SCP2 sterol-binding domain"/>
    <property type="match status" value="1"/>
</dbReference>
<keyword evidence="3" id="KW-0862">Zinc</keyword>
<proteinExistence type="inferred from homology"/>
<dbReference type="GO" id="GO:0046872">
    <property type="term" value="F:metal ion binding"/>
    <property type="evidence" value="ECO:0007669"/>
    <property type="project" value="UniProtKB-KW"/>
</dbReference>
<comment type="caution">
    <text evidence="7">The sequence shown here is derived from an EMBL/GenBank/DDBJ whole genome shotgun (WGS) entry which is preliminary data.</text>
</comment>
<evidence type="ECO:0000313" key="7">
    <source>
        <dbReference type="EMBL" id="GJG28833.1"/>
    </source>
</evidence>
<accession>A0AA37HYT9</accession>
<dbReference type="InterPro" id="IPR029228">
    <property type="entry name" value="Alkyl_sulf_dimr"/>
</dbReference>
<feature type="chain" id="PRO_5041222337" evidence="5">
    <location>
        <begin position="22"/>
        <end position="658"/>
    </location>
</feature>
<evidence type="ECO:0000259" key="6">
    <source>
        <dbReference type="SMART" id="SM00849"/>
    </source>
</evidence>
<keyword evidence="2" id="KW-0378">Hydrolase</keyword>
<dbReference type="AlphaFoldDB" id="A0AA37HYT9"/>
<keyword evidence="9" id="KW-1185">Reference proteome</keyword>
<dbReference type="InterPro" id="IPR052195">
    <property type="entry name" value="Bact_Alkyl/Aryl-Sulfatase"/>
</dbReference>
<dbReference type="Pfam" id="PF14863">
    <property type="entry name" value="Alkyl_sulf_dimr"/>
    <property type="match status" value="1"/>
</dbReference>
<dbReference type="Proteomes" id="UP000216189">
    <property type="component" value="Unassembled WGS sequence"/>
</dbReference>
<dbReference type="InterPro" id="IPR029229">
    <property type="entry name" value="Alkyl_sulf_C"/>
</dbReference>
<dbReference type="SUPFAM" id="SSF55718">
    <property type="entry name" value="SCP-like"/>
    <property type="match status" value="1"/>
</dbReference>
<feature type="signal peptide" evidence="5">
    <location>
        <begin position="1"/>
        <end position="21"/>
    </location>
</feature>
<protein>
    <submittedName>
        <fullName evidence="7">Alkyl sulfatase</fullName>
    </submittedName>
    <submittedName>
        <fullName evidence="8">MBL fold metallo-hydrolase</fullName>
    </submittedName>
</protein>
<dbReference type="InterPro" id="IPR036527">
    <property type="entry name" value="SCP2_sterol-bd_dom_sf"/>
</dbReference>
<dbReference type="GO" id="GO:0018741">
    <property type="term" value="F:linear primary-alkylsulfatase activity"/>
    <property type="evidence" value="ECO:0007669"/>
    <property type="project" value="InterPro"/>
</dbReference>
<name>A0AA37HYT9_SEGBR</name>
<dbReference type="EMBL" id="BPTR01000001">
    <property type="protein sequence ID" value="GJG28833.1"/>
    <property type="molecule type" value="Genomic_DNA"/>
</dbReference>
<keyword evidence="1" id="KW-0479">Metal-binding</keyword>
<evidence type="ECO:0000256" key="4">
    <source>
        <dbReference type="ARBA" id="ARBA00033751"/>
    </source>
</evidence>
<comment type="similarity">
    <text evidence="4">Belongs to the metallo-beta-lactamase superfamily. Type III sulfatase family.</text>
</comment>
<dbReference type="RefSeq" id="WP_006281670.1">
    <property type="nucleotide sequence ID" value="NZ_BPTR01000001.1"/>
</dbReference>
<reference evidence="8 9" key="1">
    <citation type="submission" date="2017-08" db="EMBL/GenBank/DDBJ databases">
        <title>Comparative genomics of non-oral Prevotella species.</title>
        <authorList>
            <person name="Accetto T."/>
            <person name="Nograsek B."/>
            <person name="Avgustin G."/>
        </authorList>
    </citation>
    <scope>NUCLEOTIDE SEQUENCE [LARGE SCALE GENOMIC DNA]</scope>
    <source>
        <strain evidence="8 9">TC1-1</strain>
    </source>
</reference>
<dbReference type="InterPro" id="IPR036866">
    <property type="entry name" value="RibonucZ/Hydroxyglut_hydro"/>
</dbReference>
<evidence type="ECO:0000313" key="8">
    <source>
        <dbReference type="EMBL" id="OYP53068.1"/>
    </source>
</evidence>
<dbReference type="Pfam" id="PF14864">
    <property type="entry name" value="Alkyl_sulf_C"/>
    <property type="match status" value="1"/>
</dbReference>
<organism evidence="7 10">
    <name type="scientific">Segatella bryantii</name>
    <name type="common">Prevotella bryantii</name>
    <dbReference type="NCBI Taxonomy" id="77095"/>
    <lineage>
        <taxon>Bacteria</taxon>
        <taxon>Pseudomonadati</taxon>
        <taxon>Bacteroidota</taxon>
        <taxon>Bacteroidia</taxon>
        <taxon>Bacteroidales</taxon>
        <taxon>Prevotellaceae</taxon>
        <taxon>Segatella</taxon>
    </lineage>
</organism>
<gene>
    <name evidence="8" type="ORF">CIK91_13930</name>
    <name evidence="7" type="ORF">PRRU23_25330</name>
</gene>
<dbReference type="GO" id="GO:0046983">
    <property type="term" value="F:protein dimerization activity"/>
    <property type="evidence" value="ECO:0007669"/>
    <property type="project" value="InterPro"/>
</dbReference>
<dbReference type="SUPFAM" id="SSF56281">
    <property type="entry name" value="Metallo-hydrolase/oxidoreductase"/>
    <property type="match status" value="1"/>
</dbReference>
<evidence type="ECO:0000313" key="10">
    <source>
        <dbReference type="Proteomes" id="UP000887043"/>
    </source>
</evidence>
<dbReference type="Pfam" id="PF00753">
    <property type="entry name" value="Lactamase_B"/>
    <property type="match status" value="1"/>
</dbReference>
<reference evidence="7" key="2">
    <citation type="submission" date="2021-08" db="EMBL/GenBank/DDBJ databases">
        <title>Prevotella lacticifex sp. nov., isolated from rumen of cow.</title>
        <authorList>
            <person name="Shinkai T."/>
            <person name="Ikeyama N."/>
            <person name="Kumagai M."/>
            <person name="Ohmori H."/>
            <person name="Sakamoto M."/>
            <person name="Ohkuma M."/>
            <person name="Mitsumori M."/>
        </authorList>
    </citation>
    <scope>NUCLEOTIDE SEQUENCE</scope>
    <source>
        <strain evidence="7">DSM 11371</strain>
    </source>
</reference>
<evidence type="ECO:0000256" key="5">
    <source>
        <dbReference type="SAM" id="SignalP"/>
    </source>
</evidence>
<dbReference type="Proteomes" id="UP000887043">
    <property type="component" value="Unassembled WGS sequence"/>
</dbReference>
<evidence type="ECO:0000256" key="2">
    <source>
        <dbReference type="ARBA" id="ARBA00022801"/>
    </source>
</evidence>
<evidence type="ECO:0000313" key="9">
    <source>
        <dbReference type="Proteomes" id="UP000216189"/>
    </source>
</evidence>
<dbReference type="EMBL" id="NPJF01000073">
    <property type="protein sequence ID" value="OYP53068.1"/>
    <property type="molecule type" value="Genomic_DNA"/>
</dbReference>
<dbReference type="Gene3D" id="3.60.15.30">
    <property type="entry name" value="Metallo-beta-lactamase domain"/>
    <property type="match status" value="1"/>
</dbReference>
<dbReference type="PANTHER" id="PTHR43223:SF1">
    <property type="entry name" value="ALKYL_ARYL-SULFATASE BDS1"/>
    <property type="match status" value="1"/>
</dbReference>
<dbReference type="GO" id="GO:0018909">
    <property type="term" value="P:dodecyl sulfate metabolic process"/>
    <property type="evidence" value="ECO:0007669"/>
    <property type="project" value="InterPro"/>
</dbReference>
<feature type="domain" description="Metallo-beta-lactamase" evidence="6">
    <location>
        <begin position="123"/>
        <end position="347"/>
    </location>
</feature>
<dbReference type="Gene3D" id="1.25.40.880">
    <property type="entry name" value="Alkyl sulfatase, dimerisation domain"/>
    <property type="match status" value="1"/>
</dbReference>
<dbReference type="InterPro" id="IPR001279">
    <property type="entry name" value="Metallo-B-lactamas"/>
</dbReference>
<dbReference type="SMART" id="SM00849">
    <property type="entry name" value="Lactamase_B"/>
    <property type="match status" value="1"/>
</dbReference>
<keyword evidence="5" id="KW-0732">Signal</keyword>
<sequence>MKKKSLLVSFFAWILPSVVLAQYSAEPSKYTRAFNDSVAHVAAAFGDQDFKDAKRGFIATLDVKTNPKVNGKQLYDLHSWDFLKGEAPATVNPVLWRQAQLNSLTGLYEVVPNKIWQVRGIDIANITFIRSKTGVIVIDTGTSSESAQTAYSLLKQHIGDLPLRAVVITHSHIDHFGGLQGILQSRTNLSDSIPIIAPQDYFNNSQTENVLAGIPMSAHSKFMFGGTLPRNAKGFVTAGLGSSLSQTSFTNTLLPATREIAESEESIVIDGLQLDFWSAPDSEAPSEMLVYIPQYHALQSAEDINHTLHNLLTPRGAKIRNGLLWSKYIDNVISKYGNDVEVSLGSHNWPVWDNKNVVTYWEKQRDLYRYIHDHTLYLANKGYTPDDISHYIKLPRALASYSADREYYGSVSFNARSQYELYFGFFDGNPANLNPLSPAIESKKIVEAIGGEDKAVAIAQKAYDLGDYRWASTLLNKVVFANPSCQKARNLLASAYTQLGYQAESAPWRNFYLTGAKELLSKDNVKTFGKRYLSSALSSNQFFDVIATRINGYAYDQNDLNINIFVTDSKEKLSVIYKNGVLSNRKGSWIEKSDVTLEITKGDLFTLFTNETNVEHLRSQNKLKVEGDIERLNEFLSHIEQPQTNFNIVEPQASYTLH</sequence>
<dbReference type="InterPro" id="IPR038536">
    <property type="entry name" value="Alkyl/aryl-sulf_dimr_sf"/>
</dbReference>
<dbReference type="PANTHER" id="PTHR43223">
    <property type="entry name" value="ALKYL/ARYL-SULFATASE"/>
    <property type="match status" value="1"/>
</dbReference>
<dbReference type="CDD" id="cd07710">
    <property type="entry name" value="arylsulfatase_Sdsa1-like_MBL-fold"/>
    <property type="match status" value="1"/>
</dbReference>
<evidence type="ECO:0000256" key="1">
    <source>
        <dbReference type="ARBA" id="ARBA00022723"/>
    </source>
</evidence>